<feature type="region of interest" description="Disordered" evidence="1">
    <location>
        <begin position="37"/>
        <end position="56"/>
    </location>
</feature>
<accession>A0A2G9RX18</accession>
<feature type="signal peptide" evidence="2">
    <location>
        <begin position="1"/>
        <end position="23"/>
    </location>
</feature>
<dbReference type="OrthoDB" id="655540at2759"/>
<evidence type="ECO:0000313" key="3">
    <source>
        <dbReference type="EMBL" id="PIO31763.1"/>
    </source>
</evidence>
<dbReference type="AlphaFoldDB" id="A0A2G9RX18"/>
<dbReference type="EMBL" id="KV932434">
    <property type="protein sequence ID" value="PIO31763.1"/>
    <property type="molecule type" value="Genomic_DNA"/>
</dbReference>
<protein>
    <submittedName>
        <fullName evidence="3">Uncharacterized protein</fullName>
    </submittedName>
</protein>
<name>A0A2G9RX18_AQUCT</name>
<feature type="non-terminal residue" evidence="3">
    <location>
        <position position="56"/>
    </location>
</feature>
<evidence type="ECO:0000313" key="4">
    <source>
        <dbReference type="Proteomes" id="UP000228934"/>
    </source>
</evidence>
<dbReference type="Proteomes" id="UP000228934">
    <property type="component" value="Unassembled WGS sequence"/>
</dbReference>
<reference evidence="4" key="1">
    <citation type="journal article" date="2017" name="Nat. Commun.">
        <title>The North American bullfrog draft genome provides insight into hormonal regulation of long noncoding RNA.</title>
        <authorList>
            <person name="Hammond S.A."/>
            <person name="Warren R.L."/>
            <person name="Vandervalk B.P."/>
            <person name="Kucuk E."/>
            <person name="Khan H."/>
            <person name="Gibb E.A."/>
            <person name="Pandoh P."/>
            <person name="Kirk H."/>
            <person name="Zhao Y."/>
            <person name="Jones M."/>
            <person name="Mungall A.J."/>
            <person name="Coope R."/>
            <person name="Pleasance S."/>
            <person name="Moore R.A."/>
            <person name="Holt R.A."/>
            <person name="Round J.M."/>
            <person name="Ohora S."/>
            <person name="Walle B.V."/>
            <person name="Veldhoen N."/>
            <person name="Helbing C.C."/>
            <person name="Birol I."/>
        </authorList>
    </citation>
    <scope>NUCLEOTIDE SEQUENCE [LARGE SCALE GENOMIC DNA]</scope>
</reference>
<feature type="chain" id="PRO_5013910084" evidence="2">
    <location>
        <begin position="24"/>
        <end position="56"/>
    </location>
</feature>
<sequence length="56" mass="6115">MRAFGPVGKVMAALIITIHNVGALHDHTIVSLNNTVPYRKKYPGHEGGKPSKNSKY</sequence>
<evidence type="ECO:0000256" key="1">
    <source>
        <dbReference type="SAM" id="MobiDB-lite"/>
    </source>
</evidence>
<keyword evidence="4" id="KW-1185">Reference proteome</keyword>
<gene>
    <name evidence="3" type="ORF">AB205_0121030</name>
</gene>
<proteinExistence type="predicted"/>
<evidence type="ECO:0000256" key="2">
    <source>
        <dbReference type="SAM" id="SignalP"/>
    </source>
</evidence>
<keyword evidence="2" id="KW-0732">Signal</keyword>
<organism evidence="3 4">
    <name type="scientific">Aquarana catesbeiana</name>
    <name type="common">American bullfrog</name>
    <name type="synonym">Rana catesbeiana</name>
    <dbReference type="NCBI Taxonomy" id="8400"/>
    <lineage>
        <taxon>Eukaryota</taxon>
        <taxon>Metazoa</taxon>
        <taxon>Chordata</taxon>
        <taxon>Craniata</taxon>
        <taxon>Vertebrata</taxon>
        <taxon>Euteleostomi</taxon>
        <taxon>Amphibia</taxon>
        <taxon>Batrachia</taxon>
        <taxon>Anura</taxon>
        <taxon>Neobatrachia</taxon>
        <taxon>Ranoidea</taxon>
        <taxon>Ranidae</taxon>
        <taxon>Aquarana</taxon>
    </lineage>
</organism>